<gene>
    <name evidence="1" type="ORF">J2Z17_002534</name>
</gene>
<sequence length="90" mass="9735">MTQVITVSAHTAAYASDAVRKPQRTDRKTYVEENMRSTAPKDGDGGTGETLEITAVQASALSLGMLDTGQPRNYETTLKQALKAYKENGK</sequence>
<evidence type="ECO:0000313" key="2">
    <source>
        <dbReference type="Proteomes" id="UP000759443"/>
    </source>
</evidence>
<dbReference type="EMBL" id="JAGGJU010000006">
    <property type="protein sequence ID" value="MBP1851091.1"/>
    <property type="molecule type" value="Genomic_DNA"/>
</dbReference>
<dbReference type="Proteomes" id="UP000759443">
    <property type="component" value="Unassembled WGS sequence"/>
</dbReference>
<reference evidence="1 2" key="1">
    <citation type="submission" date="2021-03" db="EMBL/GenBank/DDBJ databases">
        <title>Genomic Encyclopedia of Type Strains, Phase IV (KMG-IV): sequencing the most valuable type-strain genomes for metagenomic binning, comparative biology and taxonomic classification.</title>
        <authorList>
            <person name="Goeker M."/>
        </authorList>
    </citation>
    <scope>NUCLEOTIDE SEQUENCE [LARGE SCALE GENOMIC DNA]</scope>
    <source>
        <strain evidence="1 2">DSM 21600</strain>
    </source>
</reference>
<accession>A0ABS4DZI0</accession>
<proteinExistence type="predicted"/>
<dbReference type="RefSeq" id="WP_209945450.1">
    <property type="nucleotide sequence ID" value="NZ_JAGGJU010000006.1"/>
</dbReference>
<name>A0ABS4DZI0_9HYPH</name>
<keyword evidence="2" id="KW-1185">Reference proteome</keyword>
<protein>
    <submittedName>
        <fullName evidence="1">Uncharacterized protein</fullName>
    </submittedName>
</protein>
<comment type="caution">
    <text evidence="1">The sequence shown here is derived from an EMBL/GenBank/DDBJ whole genome shotgun (WGS) entry which is preliminary data.</text>
</comment>
<organism evidence="1 2">
    <name type="scientific">Rhizobium halophytocola</name>
    <dbReference type="NCBI Taxonomy" id="735519"/>
    <lineage>
        <taxon>Bacteria</taxon>
        <taxon>Pseudomonadati</taxon>
        <taxon>Pseudomonadota</taxon>
        <taxon>Alphaproteobacteria</taxon>
        <taxon>Hyphomicrobiales</taxon>
        <taxon>Rhizobiaceae</taxon>
        <taxon>Rhizobium/Agrobacterium group</taxon>
        <taxon>Rhizobium</taxon>
    </lineage>
</organism>
<evidence type="ECO:0000313" key="1">
    <source>
        <dbReference type="EMBL" id="MBP1851091.1"/>
    </source>
</evidence>